<dbReference type="PROSITE" id="PS50035">
    <property type="entry name" value="PLD"/>
    <property type="match status" value="1"/>
</dbReference>
<evidence type="ECO:0000256" key="5">
    <source>
        <dbReference type="ARBA" id="ARBA00022963"/>
    </source>
</evidence>
<dbReference type="OrthoDB" id="416306at2759"/>
<proteinExistence type="predicted"/>
<dbReference type="InterPro" id="IPR001736">
    <property type="entry name" value="PLipase_D/transphosphatidylase"/>
</dbReference>
<keyword evidence="3" id="KW-0677">Repeat</keyword>
<dbReference type="AlphaFoldDB" id="A0A812PB62"/>
<feature type="domain" description="PLD phosphodiesterase" evidence="7">
    <location>
        <begin position="144"/>
        <end position="176"/>
    </location>
</feature>
<keyword evidence="6" id="KW-0443">Lipid metabolism</keyword>
<evidence type="ECO:0000313" key="8">
    <source>
        <dbReference type="EMBL" id="CAE7353266.1"/>
    </source>
</evidence>
<dbReference type="EMBL" id="CAJNIZ010013714">
    <property type="protein sequence ID" value="CAE7353266.1"/>
    <property type="molecule type" value="Genomic_DNA"/>
</dbReference>
<evidence type="ECO:0000256" key="3">
    <source>
        <dbReference type="ARBA" id="ARBA00022737"/>
    </source>
</evidence>
<evidence type="ECO:0000256" key="1">
    <source>
        <dbReference type="ARBA" id="ARBA00000798"/>
    </source>
</evidence>
<comment type="caution">
    <text evidence="8">The sequence shown here is derived from an EMBL/GenBank/DDBJ whole genome shotgun (WGS) entry which is preliminary data.</text>
</comment>
<organism evidence="8 9">
    <name type="scientific">Symbiodinium pilosum</name>
    <name type="common">Dinoflagellate</name>
    <dbReference type="NCBI Taxonomy" id="2952"/>
    <lineage>
        <taxon>Eukaryota</taxon>
        <taxon>Sar</taxon>
        <taxon>Alveolata</taxon>
        <taxon>Dinophyceae</taxon>
        <taxon>Suessiales</taxon>
        <taxon>Symbiodiniaceae</taxon>
        <taxon>Symbiodinium</taxon>
    </lineage>
</organism>
<dbReference type="EC" id="3.1.4.4" evidence="2"/>
<dbReference type="GO" id="GO:0009395">
    <property type="term" value="P:phospholipid catabolic process"/>
    <property type="evidence" value="ECO:0007669"/>
    <property type="project" value="TreeGrafter"/>
</dbReference>
<dbReference type="SMART" id="SM00155">
    <property type="entry name" value="PLDc"/>
    <property type="match status" value="1"/>
</dbReference>
<dbReference type="GO" id="GO:0004630">
    <property type="term" value="F:phospholipase D activity"/>
    <property type="evidence" value="ECO:0007669"/>
    <property type="project" value="UniProtKB-EC"/>
</dbReference>
<keyword evidence="4" id="KW-0378">Hydrolase</keyword>
<dbReference type="PANTHER" id="PTHR18896:SF76">
    <property type="entry name" value="PHOSPHOLIPASE"/>
    <property type="match status" value="1"/>
</dbReference>
<protein>
    <recommendedName>
        <fullName evidence="2">phospholipase D</fullName>
        <ecNumber evidence="2">3.1.4.4</ecNumber>
    </recommendedName>
</protein>
<evidence type="ECO:0000256" key="4">
    <source>
        <dbReference type="ARBA" id="ARBA00022801"/>
    </source>
</evidence>
<sequence length="321" mass="35522">MWLGASEVVADIFQEHRRMISKASRSVYIENQYFGSRLSSAEEAQSPRCQALHSHTQNDLAHLLFEKITTKATLGEKFSAVVVFPLATEESETHYPNLRTAQCLQEALEGFWKANKISSPLSEYFGMYNLANVVPVNTTSSAFYGIFVHSKLMAIDHDSDSGAEAIVGSANLNDRSLLGDRDAEVSLGVKGTFVQALMSTLFQSHAASALPRAVDLQRRLSEAAESNAGRLKDVGINWDEGTLGSKKLLDQNEQDDGFLPELDMSEAFQVGSGVHWKMLPGKALQKGLQGYLLPWRPALWGDADVYRSWKHYHPSGAWLQT</sequence>
<accession>A0A812PB62</accession>
<evidence type="ECO:0000256" key="6">
    <source>
        <dbReference type="ARBA" id="ARBA00023098"/>
    </source>
</evidence>
<reference evidence="8" key="1">
    <citation type="submission" date="2021-02" db="EMBL/GenBank/DDBJ databases">
        <authorList>
            <person name="Dougan E. K."/>
            <person name="Rhodes N."/>
            <person name="Thang M."/>
            <person name="Chan C."/>
        </authorList>
    </citation>
    <scope>NUCLEOTIDE SEQUENCE</scope>
</reference>
<comment type="catalytic activity">
    <reaction evidence="1">
        <text>a 1,2-diacyl-sn-glycero-3-phosphocholine + H2O = a 1,2-diacyl-sn-glycero-3-phosphate + choline + H(+)</text>
        <dbReference type="Rhea" id="RHEA:14445"/>
        <dbReference type="ChEBI" id="CHEBI:15354"/>
        <dbReference type="ChEBI" id="CHEBI:15377"/>
        <dbReference type="ChEBI" id="CHEBI:15378"/>
        <dbReference type="ChEBI" id="CHEBI:57643"/>
        <dbReference type="ChEBI" id="CHEBI:58608"/>
        <dbReference type="EC" id="3.1.4.4"/>
    </reaction>
</comment>
<dbReference type="InterPro" id="IPR015679">
    <property type="entry name" value="PLipase_D_fam"/>
</dbReference>
<dbReference type="PANTHER" id="PTHR18896">
    <property type="entry name" value="PHOSPHOLIPASE D"/>
    <property type="match status" value="1"/>
</dbReference>
<dbReference type="SUPFAM" id="SSF56024">
    <property type="entry name" value="Phospholipase D/nuclease"/>
    <property type="match status" value="1"/>
</dbReference>
<gene>
    <name evidence="8" type="primary">PLDZETA1</name>
    <name evidence="8" type="ORF">SPIL2461_LOCUS8386</name>
</gene>
<name>A0A812PB62_SYMPI</name>
<dbReference type="Gene3D" id="3.30.870.10">
    <property type="entry name" value="Endonuclease Chain A"/>
    <property type="match status" value="1"/>
</dbReference>
<dbReference type="Proteomes" id="UP000649617">
    <property type="component" value="Unassembled WGS sequence"/>
</dbReference>
<evidence type="ECO:0000256" key="2">
    <source>
        <dbReference type="ARBA" id="ARBA00012027"/>
    </source>
</evidence>
<keyword evidence="5" id="KW-0442">Lipid degradation</keyword>
<evidence type="ECO:0000313" key="9">
    <source>
        <dbReference type="Proteomes" id="UP000649617"/>
    </source>
</evidence>
<evidence type="ECO:0000259" key="7">
    <source>
        <dbReference type="PROSITE" id="PS50035"/>
    </source>
</evidence>
<keyword evidence="9" id="KW-1185">Reference proteome</keyword>